<keyword evidence="2" id="KW-1185">Reference proteome</keyword>
<name>A0AAD1W5K5_PELCU</name>
<sequence>MLPDVLRNIKGIFPHSADHMISLLTDNWYNDEYSHCCISDEDERPTFNHQCNNSTNNCTKLNSYNPELIFQCSNSEFLHYIDRNIPKRADCSRLDCYYFVERFAERFTEYRRSCGEIGPIGMNGKTRVGAGKS</sequence>
<reference evidence="1" key="1">
    <citation type="submission" date="2022-03" db="EMBL/GenBank/DDBJ databases">
        <authorList>
            <person name="Alioto T."/>
            <person name="Alioto T."/>
            <person name="Gomez Garrido J."/>
        </authorList>
    </citation>
    <scope>NUCLEOTIDE SEQUENCE</scope>
</reference>
<accession>A0AAD1W5K5</accession>
<gene>
    <name evidence="1" type="ORF">PECUL_23A059069</name>
</gene>
<dbReference type="EMBL" id="OW240915">
    <property type="protein sequence ID" value="CAH2285458.1"/>
    <property type="molecule type" value="Genomic_DNA"/>
</dbReference>
<proteinExistence type="predicted"/>
<protein>
    <submittedName>
        <fullName evidence="1">Uncharacterized protein</fullName>
    </submittedName>
</protein>
<evidence type="ECO:0000313" key="2">
    <source>
        <dbReference type="Proteomes" id="UP001295444"/>
    </source>
</evidence>
<organism evidence="1 2">
    <name type="scientific">Pelobates cultripes</name>
    <name type="common">Western spadefoot toad</name>
    <dbReference type="NCBI Taxonomy" id="61616"/>
    <lineage>
        <taxon>Eukaryota</taxon>
        <taxon>Metazoa</taxon>
        <taxon>Chordata</taxon>
        <taxon>Craniata</taxon>
        <taxon>Vertebrata</taxon>
        <taxon>Euteleostomi</taxon>
        <taxon>Amphibia</taxon>
        <taxon>Batrachia</taxon>
        <taxon>Anura</taxon>
        <taxon>Pelobatoidea</taxon>
        <taxon>Pelobatidae</taxon>
        <taxon>Pelobates</taxon>
    </lineage>
</organism>
<evidence type="ECO:0000313" key="1">
    <source>
        <dbReference type="EMBL" id="CAH2285458.1"/>
    </source>
</evidence>
<dbReference type="Proteomes" id="UP001295444">
    <property type="component" value="Chromosome 04"/>
</dbReference>
<dbReference type="AlphaFoldDB" id="A0AAD1W5K5"/>